<protein>
    <recommendedName>
        <fullName evidence="3">Mab-21-like HhH/H2TH-like domain-containing protein</fullName>
    </recommendedName>
</protein>
<dbReference type="InterPro" id="IPR011990">
    <property type="entry name" value="TPR-like_helical_dom_sf"/>
</dbReference>
<dbReference type="SUPFAM" id="SSF48452">
    <property type="entry name" value="TPR-like"/>
    <property type="match status" value="1"/>
</dbReference>
<dbReference type="AlphaFoldDB" id="A0A6J8DRG9"/>
<dbReference type="EMBL" id="CACVKT020007786">
    <property type="protein sequence ID" value="CAC5410699.1"/>
    <property type="molecule type" value="Genomic_DNA"/>
</dbReference>
<dbReference type="OrthoDB" id="10312937at2759"/>
<gene>
    <name evidence="1" type="ORF">MCOR_43863</name>
</gene>
<keyword evidence="2" id="KW-1185">Reference proteome</keyword>
<name>A0A6J8DRG9_MYTCO</name>
<proteinExistence type="predicted"/>
<evidence type="ECO:0000313" key="1">
    <source>
        <dbReference type="EMBL" id="CAC5410699.1"/>
    </source>
</evidence>
<organism evidence="1 2">
    <name type="scientific">Mytilus coruscus</name>
    <name type="common">Sea mussel</name>
    <dbReference type="NCBI Taxonomy" id="42192"/>
    <lineage>
        <taxon>Eukaryota</taxon>
        <taxon>Metazoa</taxon>
        <taxon>Spiralia</taxon>
        <taxon>Lophotrochozoa</taxon>
        <taxon>Mollusca</taxon>
        <taxon>Bivalvia</taxon>
        <taxon>Autobranchia</taxon>
        <taxon>Pteriomorphia</taxon>
        <taxon>Mytilida</taxon>
        <taxon>Mytiloidea</taxon>
        <taxon>Mytilidae</taxon>
        <taxon>Mytilinae</taxon>
        <taxon>Mytilus</taxon>
    </lineage>
</organism>
<dbReference type="Proteomes" id="UP000507470">
    <property type="component" value="Unassembled WGS sequence"/>
</dbReference>
<sequence>MSENKTESLQFYKYLCQKIGSKEVVRARRLLFISNDFGSNHIQISSGSRGEGLDLNGSDFDVMHIDPYYIVYESGKYAVQDQKCVIQLTMDTEESQPCFTYLRLLNDYDNLPQPFKQVFFQHNGNNLLSSELFKLQQLNNKYKCPILTTIHGPCLSNYDDAVSGWLKLASFFYVHKNYFASIAIINYTLSKCSDDKILIGQLSFSLITLSTKQKYDLILMTQEKLISVLKTKTIIQVIFKSKSSVIPTELKFDVMERPTNFEPVTFAHFLHFLCYFHLQDYASCWFCISQLLQTILKHRSSKGEADPKSWITLGIAYQMLGLTDLAKTLFCHIAQNDEYKITSAAFRLSHLS</sequence>
<reference evidence="1 2" key="1">
    <citation type="submission" date="2020-06" db="EMBL/GenBank/DDBJ databases">
        <authorList>
            <person name="Li R."/>
            <person name="Bekaert M."/>
        </authorList>
    </citation>
    <scope>NUCLEOTIDE SEQUENCE [LARGE SCALE GENOMIC DNA]</scope>
    <source>
        <strain evidence="2">wild</strain>
    </source>
</reference>
<evidence type="ECO:0008006" key="3">
    <source>
        <dbReference type="Google" id="ProtNLM"/>
    </source>
</evidence>
<accession>A0A6J8DRG9</accession>
<evidence type="ECO:0000313" key="2">
    <source>
        <dbReference type="Proteomes" id="UP000507470"/>
    </source>
</evidence>